<keyword evidence="2 4" id="KW-0863">Zinc-finger</keyword>
<dbReference type="EMBL" id="KE346368">
    <property type="protein sequence ID" value="KJE95218.1"/>
    <property type="molecule type" value="Genomic_DNA"/>
</dbReference>
<reference evidence="8" key="1">
    <citation type="submission" date="2011-02" db="EMBL/GenBank/DDBJ databases">
        <title>The Genome Sequence of Capsaspora owczarzaki ATCC 30864.</title>
        <authorList>
            <person name="Russ C."/>
            <person name="Cuomo C."/>
            <person name="Burger G."/>
            <person name="Gray M.W."/>
            <person name="Holland P.W.H."/>
            <person name="King N."/>
            <person name="Lang F.B.F."/>
            <person name="Roger A.J."/>
            <person name="Ruiz-Trillo I."/>
            <person name="Young S.K."/>
            <person name="Zeng Q."/>
            <person name="Gargeya S."/>
            <person name="Alvarado L."/>
            <person name="Berlin A."/>
            <person name="Chapman S.B."/>
            <person name="Chen Z."/>
            <person name="Freedman E."/>
            <person name="Gellesch M."/>
            <person name="Goldberg J."/>
            <person name="Griggs A."/>
            <person name="Gujja S."/>
            <person name="Heilman E."/>
            <person name="Heiman D."/>
            <person name="Howarth C."/>
            <person name="Mehta T."/>
            <person name="Neiman D."/>
            <person name="Pearson M."/>
            <person name="Roberts A."/>
            <person name="Saif S."/>
            <person name="Shea T."/>
            <person name="Shenoy N."/>
            <person name="Sisk P."/>
            <person name="Stolte C."/>
            <person name="Sykes S."/>
            <person name="White J."/>
            <person name="Yandava C."/>
            <person name="Haas B."/>
            <person name="Nusbaum C."/>
            <person name="Birren B."/>
        </authorList>
    </citation>
    <scope>NUCLEOTIDE SEQUENCE</scope>
    <source>
        <strain evidence="8">ATCC 30864</strain>
    </source>
</reference>
<evidence type="ECO:0000313" key="7">
    <source>
        <dbReference type="EMBL" id="KJE95218.1"/>
    </source>
</evidence>
<evidence type="ECO:0000256" key="1">
    <source>
        <dbReference type="ARBA" id="ARBA00022723"/>
    </source>
</evidence>
<evidence type="ECO:0000256" key="4">
    <source>
        <dbReference type="PROSITE-ProRule" id="PRU00134"/>
    </source>
</evidence>
<keyword evidence="8" id="KW-1185">Reference proteome</keyword>
<feature type="domain" description="MYND-type" evidence="6">
    <location>
        <begin position="1105"/>
        <end position="1147"/>
    </location>
</feature>
<name>A0A0D2WTY2_CAPO3</name>
<dbReference type="InterPro" id="IPR006597">
    <property type="entry name" value="Sel1-like"/>
</dbReference>
<dbReference type="PROSITE" id="PS50865">
    <property type="entry name" value="ZF_MYND_2"/>
    <property type="match status" value="1"/>
</dbReference>
<protein>
    <recommendedName>
        <fullName evidence="6">MYND-type domain-containing protein</fullName>
    </recommendedName>
</protein>
<feature type="compositionally biased region" description="Low complexity" evidence="5">
    <location>
        <begin position="107"/>
        <end position="124"/>
    </location>
</feature>
<keyword evidence="1" id="KW-0479">Metal-binding</keyword>
<dbReference type="SUPFAM" id="SSF144232">
    <property type="entry name" value="HIT/MYND zinc finger-like"/>
    <property type="match status" value="1"/>
</dbReference>
<dbReference type="InterPro" id="IPR011990">
    <property type="entry name" value="TPR-like_helical_dom_sf"/>
</dbReference>
<dbReference type="RefSeq" id="XP_004346366.2">
    <property type="nucleotide sequence ID" value="XM_004346316.2"/>
</dbReference>
<sequence length="1152" mass="125871">MSLALLLARNVLAKLFVSTWDAQCKAAPSAGAAPGGGGGGSGGAAECDGATVLSSSATTGPGVAGLPPLSKAKSKGKGKGKDKGKSKSKSKDDRTAGAAGLSTGSHTMSDSAATPAASTSASTSAAAPATMTAWTHDTRSGAALLAKLPPKICEKQRPEIAKGKPETWNITVLGSIILNVLPLGEIDRSAVREIVKYRNDFAHATASEITPLEYARIRDGLRAALVDKLATDATEFDACFNETLHRVSAPAPDAVAAAEREKATGNELFKQKAFDEAIKCYTAALLQVEHYPFELTAILLTNRATAHLKLAHFVEAKHDAKRALLQGTPAFKAHLRLAEAYLKCGKHTKACKHAECAYSGFQPGTAENRVARELLDKCRLERAAIEIGEDEHSAYSCAFQNAAESPFRQREVARVGGQANFDALQRLAASLGTSTAESSELPSSFVTELQLKVQAHKLREDGKSAQAYPLFLRLAQLGNAVGMYYVGVCLMKGQGVAQDIAQATTWFEKATQVPIRDDELFKDQKIEIGAAFVALGNNHFNGIGCSKNLRSALTYYQRAAALEAPTGYNMLGLYHREGFDESPINLALARDYFRLAAEGGCTEAMNNMCMLLKHNVGLLERAAQWADTARAFGVPEAAALASEIRSTIQRFPTLDELEAIASPTVYLSSLISAKRQLIAAIDEFRRNPVTADSTRRLISLAASAKRTVDGELVCDPESAAVLRVILEQSHPDETLEHDRRTLQSGTGVKYAISAANQYEEDSFFNLRAGCLLMYDSSYESVEKGLLYLRRAFQLVATRSENDLERLDVTYLLGAAYRILDKPEQARKLFMQFLEHKHVGHRKVSEAYFQLGILALMRHDSVEQSCREAQTLLDLGIAAQHTLPGFLQPRHKAPICEMLEDLLAMYAKRHPAARRVIPVPQEGGHVLSGPRDPEALMSRGLSSKVLEVCRSQRLKWLRQIRHDMNEVSKARTDPRKSVAFFRQTTTPASVSEKVTPAETLPLSPIQIDEMFLPCVERLYHNRVVECVIVGSGFRVISVSFIVEDSSRAPAIFNIYNLSMEQERLLVPGRVIKIISPLARVPQSGPMCIRVDDPQHHLIIGDHIPLCWFCLKQQEPSLLKACGRCKQAKYCSETCQRSDWQTNDHKFLCTASTR</sequence>
<evidence type="ECO:0000259" key="6">
    <source>
        <dbReference type="PROSITE" id="PS50865"/>
    </source>
</evidence>
<dbReference type="eggNOG" id="ENOG502SAGF">
    <property type="taxonomic scope" value="Eukaryota"/>
</dbReference>
<proteinExistence type="predicted"/>
<evidence type="ECO:0000313" key="8">
    <source>
        <dbReference type="Proteomes" id="UP000008743"/>
    </source>
</evidence>
<dbReference type="SMART" id="SM00028">
    <property type="entry name" value="TPR"/>
    <property type="match status" value="4"/>
</dbReference>
<organism evidence="7 8">
    <name type="scientific">Capsaspora owczarzaki (strain ATCC 30864)</name>
    <dbReference type="NCBI Taxonomy" id="595528"/>
    <lineage>
        <taxon>Eukaryota</taxon>
        <taxon>Filasterea</taxon>
        <taxon>Capsaspora</taxon>
    </lineage>
</organism>
<dbReference type="Gene3D" id="1.25.40.10">
    <property type="entry name" value="Tetratricopeptide repeat domain"/>
    <property type="match status" value="2"/>
</dbReference>
<dbReference type="SMART" id="SM00671">
    <property type="entry name" value="SEL1"/>
    <property type="match status" value="4"/>
</dbReference>
<evidence type="ECO:0000256" key="2">
    <source>
        <dbReference type="ARBA" id="ARBA00022771"/>
    </source>
</evidence>
<dbReference type="OrthoDB" id="272077at2759"/>
<evidence type="ECO:0000256" key="3">
    <source>
        <dbReference type="ARBA" id="ARBA00022833"/>
    </source>
</evidence>
<evidence type="ECO:0000256" key="5">
    <source>
        <dbReference type="SAM" id="MobiDB-lite"/>
    </source>
</evidence>
<dbReference type="PhylomeDB" id="A0A0D2WTY2"/>
<dbReference type="InterPro" id="IPR002893">
    <property type="entry name" value="Znf_MYND"/>
</dbReference>
<dbReference type="InterPro" id="IPR019734">
    <property type="entry name" value="TPR_rpt"/>
</dbReference>
<dbReference type="AlphaFoldDB" id="A0A0D2WTY2"/>
<dbReference type="InterPro" id="IPR052945">
    <property type="entry name" value="Mitotic_Regulator"/>
</dbReference>
<dbReference type="Proteomes" id="UP000008743">
    <property type="component" value="Unassembled WGS sequence"/>
</dbReference>
<dbReference type="Pfam" id="PF08238">
    <property type="entry name" value="Sel1"/>
    <property type="match status" value="3"/>
</dbReference>
<dbReference type="SUPFAM" id="SSF48452">
    <property type="entry name" value="TPR-like"/>
    <property type="match status" value="1"/>
</dbReference>
<dbReference type="Pfam" id="PF01753">
    <property type="entry name" value="zf-MYND"/>
    <property type="match status" value="1"/>
</dbReference>
<feature type="compositionally biased region" description="Gly residues" evidence="5">
    <location>
        <begin position="33"/>
        <end position="43"/>
    </location>
</feature>
<accession>A0A0D2WTY2</accession>
<dbReference type="Gene3D" id="6.10.140.2220">
    <property type="match status" value="1"/>
</dbReference>
<gene>
    <name evidence="7" type="ORF">CAOG_005693</name>
</gene>
<dbReference type="GO" id="GO:0008270">
    <property type="term" value="F:zinc ion binding"/>
    <property type="evidence" value="ECO:0007669"/>
    <property type="project" value="UniProtKB-KW"/>
</dbReference>
<dbReference type="PANTHER" id="PTHR43628:SF1">
    <property type="entry name" value="CHITIN SYNTHASE REGULATORY FACTOR 2-RELATED"/>
    <property type="match status" value="1"/>
</dbReference>
<dbReference type="SUPFAM" id="SSF81901">
    <property type="entry name" value="HCP-like"/>
    <property type="match status" value="1"/>
</dbReference>
<dbReference type="InParanoid" id="A0A0D2WTY2"/>
<keyword evidence="3" id="KW-0862">Zinc</keyword>
<feature type="region of interest" description="Disordered" evidence="5">
    <location>
        <begin position="27"/>
        <end position="124"/>
    </location>
</feature>
<dbReference type="PANTHER" id="PTHR43628">
    <property type="entry name" value="ACTIVATOR OF C KINASE PROTEIN 1-RELATED"/>
    <property type="match status" value="1"/>
</dbReference>
<feature type="compositionally biased region" description="Basic and acidic residues" evidence="5">
    <location>
        <begin position="79"/>
        <end position="95"/>
    </location>
</feature>